<keyword evidence="1" id="KW-0812">Transmembrane</keyword>
<organism evidence="2 3">
    <name type="scientific">Yoonia vestfoldensis</name>
    <dbReference type="NCBI Taxonomy" id="245188"/>
    <lineage>
        <taxon>Bacteria</taxon>
        <taxon>Pseudomonadati</taxon>
        <taxon>Pseudomonadota</taxon>
        <taxon>Alphaproteobacteria</taxon>
        <taxon>Rhodobacterales</taxon>
        <taxon>Paracoccaceae</taxon>
        <taxon>Yoonia</taxon>
    </lineage>
</organism>
<keyword evidence="3" id="KW-1185">Reference proteome</keyword>
<sequence length="432" mass="45010">MLNRKSPTEKKGIHRARRARRGVSLFAVMLGLFVFVMGMDLALNELERQVKRAKGQELANIASVLANRWERVIHTCAVDASQRGIACPEFATLSVADWTVLNFGAAADGRVVDVIPSEVRISGTEPATWIGATPVVVSRDVAADLYIASVSQSPVATGLIVFRPMSDLHPLSLAAFRAGLDDWNEATADADEVLAAESICAAIAGCTIGPNDVAVMTYPFVTIESDWLLREPWAGRSYAHEMQTGISSVVDGATGVPRFLNVANTGEVSVQSGALTTDNLNIVEGTFEVGRAHDDDPATGPFTAVVQTVEAASVSVAGTAQFADSLDGEIATVANGVSAGAVNAVSPNDTTDSSIAGNLFAVRMTISGALAVDEVVSSGAITAQGMQISGSTISDVADVVTRATARDFVQGSSLYSSVLQVNSLRTSGCTGC</sequence>
<dbReference type="KEGG" id="lvs:LOKVESSMR4R_03873"/>
<dbReference type="Proteomes" id="UP000195273">
    <property type="component" value="Chromosome"/>
</dbReference>
<keyword evidence="1" id="KW-1133">Transmembrane helix</keyword>
<keyword evidence="1" id="KW-0472">Membrane</keyword>
<evidence type="ECO:0000313" key="2">
    <source>
        <dbReference type="EMBL" id="ARU03138.1"/>
    </source>
</evidence>
<gene>
    <name evidence="2" type="ORF">LOKVESSMR4R_03873</name>
</gene>
<dbReference type="OrthoDB" id="6238200at2"/>
<evidence type="ECO:0000256" key="1">
    <source>
        <dbReference type="SAM" id="Phobius"/>
    </source>
</evidence>
<reference evidence="2 3" key="1">
    <citation type="submission" date="2017-05" db="EMBL/GenBank/DDBJ databases">
        <title>Genome Sequence of Loktanella vestfoldensis Strain SMR4r Isolated from a Culture of the Diatom Skeletonema marinoi.</title>
        <authorList>
            <person name="Topel M."/>
            <person name="Pinder M.I.M."/>
            <person name="Johansson O.N."/>
            <person name="Kourtchenko O."/>
            <person name="Godhe A."/>
            <person name="Clarke A.K."/>
        </authorList>
    </citation>
    <scope>NUCLEOTIDE SEQUENCE [LARGE SCALE GENOMIC DNA]</scope>
    <source>
        <strain evidence="2 3">SMR4r</strain>
    </source>
</reference>
<evidence type="ECO:0000313" key="3">
    <source>
        <dbReference type="Proteomes" id="UP000195273"/>
    </source>
</evidence>
<dbReference type="RefSeq" id="WP_157898289.1">
    <property type="nucleotide sequence ID" value="NZ_CP021431.1"/>
</dbReference>
<feature type="transmembrane region" description="Helical" evidence="1">
    <location>
        <begin position="21"/>
        <end position="43"/>
    </location>
</feature>
<protein>
    <submittedName>
        <fullName evidence="2">Uncharacterized protein</fullName>
    </submittedName>
</protein>
<dbReference type="EMBL" id="CP021431">
    <property type="protein sequence ID" value="ARU03138.1"/>
    <property type="molecule type" value="Genomic_DNA"/>
</dbReference>
<accession>A0A1Y0EI44</accession>
<proteinExistence type="predicted"/>
<name>A0A1Y0EI44_9RHOB</name>
<dbReference type="AlphaFoldDB" id="A0A1Y0EI44"/>